<dbReference type="OrthoDB" id="435881at2759"/>
<feature type="compositionally biased region" description="Basic and acidic residues" evidence="5">
    <location>
        <begin position="944"/>
        <end position="955"/>
    </location>
</feature>
<dbReference type="GeneID" id="19160814"/>
<comment type="similarity">
    <text evidence="2">Belongs to the DNA photolyase class-1 family.</text>
</comment>
<feature type="compositionally biased region" description="Basic and acidic residues" evidence="5">
    <location>
        <begin position="324"/>
        <end position="336"/>
    </location>
</feature>
<dbReference type="PROSITE" id="PS51645">
    <property type="entry name" value="PHR_CRY_ALPHA_BETA"/>
    <property type="match status" value="1"/>
</dbReference>
<dbReference type="GO" id="GO:0005634">
    <property type="term" value="C:nucleus"/>
    <property type="evidence" value="ECO:0007669"/>
    <property type="project" value="TreeGrafter"/>
</dbReference>
<dbReference type="InterPro" id="IPR002081">
    <property type="entry name" value="Cryptochrome/DNA_photolyase_1"/>
</dbReference>
<dbReference type="Gene3D" id="3.40.50.620">
    <property type="entry name" value="HUPs"/>
    <property type="match status" value="1"/>
</dbReference>
<dbReference type="InterPro" id="IPR036155">
    <property type="entry name" value="Crypto/Photolyase_N_sf"/>
</dbReference>
<dbReference type="AlphaFoldDB" id="W9XYF9"/>
<dbReference type="Gene3D" id="1.25.40.80">
    <property type="match status" value="2"/>
</dbReference>
<evidence type="ECO:0000256" key="4">
    <source>
        <dbReference type="ARBA" id="ARBA00022827"/>
    </source>
</evidence>
<feature type="region of interest" description="Disordered" evidence="5">
    <location>
        <begin position="792"/>
        <end position="974"/>
    </location>
</feature>
<feature type="region of interest" description="Disordered" evidence="5">
    <location>
        <begin position="219"/>
        <end position="240"/>
    </location>
</feature>
<feature type="domain" description="Photolyase/cryptochrome alpha/beta" evidence="6">
    <location>
        <begin position="56"/>
        <end position="190"/>
    </location>
</feature>
<organism evidence="7 8">
    <name type="scientific">Capronia coronata CBS 617.96</name>
    <dbReference type="NCBI Taxonomy" id="1182541"/>
    <lineage>
        <taxon>Eukaryota</taxon>
        <taxon>Fungi</taxon>
        <taxon>Dikarya</taxon>
        <taxon>Ascomycota</taxon>
        <taxon>Pezizomycotina</taxon>
        <taxon>Eurotiomycetes</taxon>
        <taxon>Chaetothyriomycetidae</taxon>
        <taxon>Chaetothyriales</taxon>
        <taxon>Herpotrichiellaceae</taxon>
        <taxon>Capronia</taxon>
    </lineage>
</organism>
<dbReference type="SUPFAM" id="SSF48173">
    <property type="entry name" value="Cryptochrome/photolyase FAD-binding domain"/>
    <property type="match status" value="1"/>
</dbReference>
<feature type="compositionally biased region" description="Basic and acidic residues" evidence="5">
    <location>
        <begin position="921"/>
        <end position="931"/>
    </location>
</feature>
<feature type="compositionally biased region" description="Low complexity" evidence="5">
    <location>
        <begin position="513"/>
        <end position="531"/>
    </location>
</feature>
<proteinExistence type="inferred from homology"/>
<dbReference type="RefSeq" id="XP_007725015.1">
    <property type="nucleotide sequence ID" value="XM_007726825.1"/>
</dbReference>
<comment type="caution">
    <text evidence="7">The sequence shown here is derived from an EMBL/GenBank/DDBJ whole genome shotgun (WGS) entry which is preliminary data.</text>
</comment>
<dbReference type="HOGENOM" id="CLU_010348_3_3_1"/>
<feature type="compositionally biased region" description="Basic residues" evidence="5">
    <location>
        <begin position="932"/>
        <end position="943"/>
    </location>
</feature>
<feature type="compositionally biased region" description="Gly residues" evidence="5">
    <location>
        <begin position="808"/>
        <end position="819"/>
    </location>
</feature>
<feature type="region of interest" description="Disordered" evidence="5">
    <location>
        <begin position="511"/>
        <end position="531"/>
    </location>
</feature>
<dbReference type="PANTHER" id="PTHR11455">
    <property type="entry name" value="CRYPTOCHROME"/>
    <property type="match status" value="1"/>
</dbReference>
<evidence type="ECO:0000256" key="3">
    <source>
        <dbReference type="ARBA" id="ARBA00022630"/>
    </source>
</evidence>
<dbReference type="InterPro" id="IPR036134">
    <property type="entry name" value="Crypto/Photolyase_FAD-like_sf"/>
</dbReference>
<evidence type="ECO:0000313" key="7">
    <source>
        <dbReference type="EMBL" id="EXJ85577.1"/>
    </source>
</evidence>
<accession>W9XYF9</accession>
<dbReference type="eggNOG" id="KOG0133">
    <property type="taxonomic scope" value="Eukaryota"/>
</dbReference>
<dbReference type="Gene3D" id="1.10.579.10">
    <property type="entry name" value="DNA Cyclobutane Dipyrimidine Photolyase, subunit A, domain 3"/>
    <property type="match status" value="1"/>
</dbReference>
<keyword evidence="4" id="KW-0274">FAD</keyword>
<feature type="region of interest" description="Disordered" evidence="5">
    <location>
        <begin position="324"/>
        <end position="383"/>
    </location>
</feature>
<protein>
    <recommendedName>
        <fullName evidence="6">Photolyase/cryptochrome alpha/beta domain-containing protein</fullName>
    </recommendedName>
</protein>
<dbReference type="Pfam" id="PF00875">
    <property type="entry name" value="DNA_photolyase"/>
    <property type="match status" value="1"/>
</dbReference>
<dbReference type="STRING" id="1182541.W9XYF9"/>
<dbReference type="GO" id="GO:0003904">
    <property type="term" value="F:deoxyribodipyrimidine photo-lyase activity"/>
    <property type="evidence" value="ECO:0007669"/>
    <property type="project" value="TreeGrafter"/>
</dbReference>
<evidence type="ECO:0000259" key="6">
    <source>
        <dbReference type="PROSITE" id="PS51645"/>
    </source>
</evidence>
<dbReference type="GO" id="GO:0005737">
    <property type="term" value="C:cytoplasm"/>
    <property type="evidence" value="ECO:0007669"/>
    <property type="project" value="TreeGrafter"/>
</dbReference>
<evidence type="ECO:0000256" key="5">
    <source>
        <dbReference type="SAM" id="MobiDB-lite"/>
    </source>
</evidence>
<name>W9XYF9_9EURO</name>
<dbReference type="Proteomes" id="UP000019484">
    <property type="component" value="Unassembled WGS sequence"/>
</dbReference>
<dbReference type="GO" id="GO:0043153">
    <property type="term" value="P:entrainment of circadian clock by photoperiod"/>
    <property type="evidence" value="ECO:0007669"/>
    <property type="project" value="TreeGrafter"/>
</dbReference>
<feature type="region of interest" description="Disordered" evidence="5">
    <location>
        <begin position="1"/>
        <end position="20"/>
    </location>
</feature>
<gene>
    <name evidence="7" type="ORF">A1O1_05942</name>
</gene>
<dbReference type="EMBL" id="AMWN01000005">
    <property type="protein sequence ID" value="EXJ85577.1"/>
    <property type="molecule type" value="Genomic_DNA"/>
</dbReference>
<evidence type="ECO:0000256" key="2">
    <source>
        <dbReference type="ARBA" id="ARBA00005862"/>
    </source>
</evidence>
<keyword evidence="8" id="KW-1185">Reference proteome</keyword>
<dbReference type="InterPro" id="IPR006050">
    <property type="entry name" value="DNA_photolyase_N"/>
</dbReference>
<dbReference type="GO" id="GO:0003677">
    <property type="term" value="F:DNA binding"/>
    <property type="evidence" value="ECO:0007669"/>
    <property type="project" value="TreeGrafter"/>
</dbReference>
<reference evidence="7 8" key="1">
    <citation type="submission" date="2013-03" db="EMBL/GenBank/DDBJ databases">
        <title>The Genome Sequence of Capronia coronata CBS 617.96.</title>
        <authorList>
            <consortium name="The Broad Institute Genomics Platform"/>
            <person name="Cuomo C."/>
            <person name="de Hoog S."/>
            <person name="Gorbushina A."/>
            <person name="Walker B."/>
            <person name="Young S.K."/>
            <person name="Zeng Q."/>
            <person name="Gargeya S."/>
            <person name="Fitzgerald M."/>
            <person name="Haas B."/>
            <person name="Abouelleil A."/>
            <person name="Allen A.W."/>
            <person name="Alvarado L."/>
            <person name="Arachchi H.M."/>
            <person name="Berlin A.M."/>
            <person name="Chapman S.B."/>
            <person name="Gainer-Dewar J."/>
            <person name="Goldberg J."/>
            <person name="Griggs A."/>
            <person name="Gujja S."/>
            <person name="Hansen M."/>
            <person name="Howarth C."/>
            <person name="Imamovic A."/>
            <person name="Ireland A."/>
            <person name="Larimer J."/>
            <person name="McCowan C."/>
            <person name="Murphy C."/>
            <person name="Pearson M."/>
            <person name="Poon T.W."/>
            <person name="Priest M."/>
            <person name="Roberts A."/>
            <person name="Saif S."/>
            <person name="Shea T."/>
            <person name="Sisk P."/>
            <person name="Sykes S."/>
            <person name="Wortman J."/>
            <person name="Nusbaum C."/>
            <person name="Birren B."/>
        </authorList>
    </citation>
    <scope>NUCLEOTIDE SEQUENCE [LARGE SCALE GENOMIC DNA]</scope>
    <source>
        <strain evidence="7 8">CBS 617.96</strain>
    </source>
</reference>
<dbReference type="InterPro" id="IPR014729">
    <property type="entry name" value="Rossmann-like_a/b/a_fold"/>
</dbReference>
<sequence length="974" mass="107091">MPPRFKRPSPPPSKDTNATTITKTPSLATMEEPSSVVPCTPTSLSLSSFSITSPSLRMVYWFRTDLRLDDSPALTHALSLNPTTFIPLWIWDPHYTHHQRGSINRWSFLLACMDDLSASLTRLNPTQKLHVVRARAAPAKVLAALLRHWKIDVLVLEKDPDAYARLRDADVADVAEALGVRVVSVPGRTLFDSDEVVERNGGKPTLSIAQFGRVVEKIGDGRPGRPVEAPTRLPDPLGGEEMSLEGVEVEMILENVMENVKSGACGDTAQTTDLPAAEPGMDYNAVQRTLGAHRDTQFSGGLMGPYGTFSVPTLEEMGMDCQDVHSWSHSDPKTEAETGGGSGTGTGTNTGIYLASVTAKQPSAQSAQSSKATRPTPSYHQGGESAGLALLAHHLADENYIATFEKPKTAPTAFDPPATTLLSPHLHFGSVSVRRFWWAVQDVIERRRAAKGAGAGNISPHPVNLPGQLLFRDMYFAAYAAVGVTFGQTIGNPVARFIPWSLPSRYNNDDSNKYNNSKNNSAVSHGNTNIPPTITAPTTTGTYIVNDPIAEEYFQRWKYGCTGFPWIDALMRQLRQEGWIHHLGRHAVACFLTRGGCYVSWERGAEVFEEWLLDHEVACNAGNWMWLSCTAFFAQFHRIYSPTAFPKKWDPSGQFVRRYVPELRAFGDKFIYEPHKAPIADQKKWGCLIKNDGHGLEYYVKNGGETNRDNGCENKSGGAALKLYPKPMFDFSERRQFCIEKMKQAYDVGLHGDDEKVLNGEWKAIFGFEEEHQGQAECKEEANGLILSTKIESQRRSPPRGMDAGYGMNPGGESRGAGTGMSSRSEPLEPGQDVAPNTVRAPRTGTRTVDRERGSTSGPLAARDGILSLSTSASGTRGVKRERGRSSNNVEEMGSNGKLQGMKNSRLDHTVNERAAQIDQTHPETEADVQHNGHHSPLQRKRRTEAAEKRAETGAKGKQQTLDSVVTRLRSRQK</sequence>
<evidence type="ECO:0000313" key="8">
    <source>
        <dbReference type="Proteomes" id="UP000019484"/>
    </source>
</evidence>
<keyword evidence="3" id="KW-0285">Flavoprotein</keyword>
<feature type="compositionally biased region" description="Low complexity" evidence="5">
    <location>
        <begin position="359"/>
        <end position="372"/>
    </location>
</feature>
<dbReference type="SUPFAM" id="SSF52425">
    <property type="entry name" value="Cryptochrome/photolyase, N-terminal domain"/>
    <property type="match status" value="1"/>
</dbReference>
<dbReference type="Pfam" id="PF03441">
    <property type="entry name" value="FAD_binding_7"/>
    <property type="match status" value="1"/>
</dbReference>
<feature type="compositionally biased region" description="Gly residues" evidence="5">
    <location>
        <begin position="338"/>
        <end position="348"/>
    </location>
</feature>
<dbReference type="InterPro" id="IPR005101">
    <property type="entry name" value="Cryptochr/Photolyase_FAD-bd"/>
</dbReference>
<dbReference type="GO" id="GO:0032922">
    <property type="term" value="P:circadian regulation of gene expression"/>
    <property type="evidence" value="ECO:0007669"/>
    <property type="project" value="TreeGrafter"/>
</dbReference>
<comment type="cofactor">
    <cofactor evidence="1">
        <name>FAD</name>
        <dbReference type="ChEBI" id="CHEBI:57692"/>
    </cofactor>
</comment>
<dbReference type="GO" id="GO:0071949">
    <property type="term" value="F:FAD binding"/>
    <property type="evidence" value="ECO:0007669"/>
    <property type="project" value="TreeGrafter"/>
</dbReference>
<dbReference type="PANTHER" id="PTHR11455:SF9">
    <property type="entry name" value="CRYPTOCHROME CIRCADIAN CLOCK 5 ISOFORM X1"/>
    <property type="match status" value="1"/>
</dbReference>
<evidence type="ECO:0000256" key="1">
    <source>
        <dbReference type="ARBA" id="ARBA00001974"/>
    </source>
</evidence>